<gene>
    <name evidence="2" type="ORF">ACFQ03_15870</name>
</gene>
<comment type="caution">
    <text evidence="2">The sequence shown here is derived from an EMBL/GenBank/DDBJ whole genome shotgun (WGS) entry which is preliminary data.</text>
</comment>
<keyword evidence="3" id="KW-1185">Reference proteome</keyword>
<evidence type="ECO:0000313" key="2">
    <source>
        <dbReference type="EMBL" id="MFD0870632.1"/>
    </source>
</evidence>
<organism evidence="2 3">
    <name type="scientific">Paenibacillus residui</name>
    <dbReference type="NCBI Taxonomy" id="629724"/>
    <lineage>
        <taxon>Bacteria</taxon>
        <taxon>Bacillati</taxon>
        <taxon>Bacillota</taxon>
        <taxon>Bacilli</taxon>
        <taxon>Bacillales</taxon>
        <taxon>Paenibacillaceae</taxon>
        <taxon>Paenibacillus</taxon>
    </lineage>
</organism>
<name>A0ABW3DDQ2_9BACL</name>
<evidence type="ECO:0000313" key="3">
    <source>
        <dbReference type="Proteomes" id="UP001597120"/>
    </source>
</evidence>
<reference evidence="3" key="1">
    <citation type="journal article" date="2019" name="Int. J. Syst. Evol. Microbiol.">
        <title>The Global Catalogue of Microorganisms (GCM) 10K type strain sequencing project: providing services to taxonomists for standard genome sequencing and annotation.</title>
        <authorList>
            <consortium name="The Broad Institute Genomics Platform"/>
            <consortium name="The Broad Institute Genome Sequencing Center for Infectious Disease"/>
            <person name="Wu L."/>
            <person name="Ma J."/>
        </authorList>
    </citation>
    <scope>NUCLEOTIDE SEQUENCE [LARGE SCALE GENOMIC DNA]</scope>
    <source>
        <strain evidence="3">CCUG 57263</strain>
    </source>
</reference>
<sequence length="455" mass="50850">MSNKWITGAAILCCLGLVSGCSFAVPPVDLLKAPSVTADLQEMRLAVIEHLPSGAKLTLPAHSPAGTAAINEIDLNGDGQNEAVAFYKKEMNQFELGAIILSRKNGKWEKMAEIQELGSTVHYLDFQDVTGNGVKDMLVGWSGGEEVKKELTAYSFEGTSAREIGRHSYTELAVGDLDNDGVSEIVLFQFDRTEHVSKAELYRFIEGKLRPSDRLALDGTINGYSQILLGNATESRKGIFIDAGVGAHSSQTTLLVVEDGRLRNVFAGRGRAPEAIFNPYTVTSEDINNDGIIEIDLMKQPVGTEEMPLVSIPWIHSWHQWDGQESLKWVRDSYFDFSAGFRLDFPESWHDLVTIRKAEEASPGSIVIEYIGAGEHRKQELLTLTYFPRNQKQEKEKEWKEKQAIIVPLGERNDKSFIAVLPEGNPNLPDKYAREYERLRIDAQQARELFHFVHL</sequence>
<dbReference type="InterPro" id="IPR028994">
    <property type="entry name" value="Integrin_alpha_N"/>
</dbReference>
<accession>A0ABW3DDQ2</accession>
<keyword evidence="1" id="KW-0732">Signal</keyword>
<feature type="signal peptide" evidence="1">
    <location>
        <begin position="1"/>
        <end position="24"/>
    </location>
</feature>
<protein>
    <submittedName>
        <fullName evidence="2">FG-GAP repeat domain-containing protein</fullName>
    </submittedName>
</protein>
<feature type="chain" id="PRO_5045299957" evidence="1">
    <location>
        <begin position="25"/>
        <end position="455"/>
    </location>
</feature>
<dbReference type="RefSeq" id="WP_144933676.1">
    <property type="nucleotide sequence ID" value="NZ_JBHTIU010000051.1"/>
</dbReference>
<dbReference type="EMBL" id="JBHTIU010000051">
    <property type="protein sequence ID" value="MFD0870632.1"/>
    <property type="molecule type" value="Genomic_DNA"/>
</dbReference>
<dbReference type="Proteomes" id="UP001597120">
    <property type="component" value="Unassembled WGS sequence"/>
</dbReference>
<dbReference type="PROSITE" id="PS51257">
    <property type="entry name" value="PROKAR_LIPOPROTEIN"/>
    <property type="match status" value="1"/>
</dbReference>
<evidence type="ECO:0000256" key="1">
    <source>
        <dbReference type="SAM" id="SignalP"/>
    </source>
</evidence>
<dbReference type="SUPFAM" id="SSF69318">
    <property type="entry name" value="Integrin alpha N-terminal domain"/>
    <property type="match status" value="1"/>
</dbReference>
<proteinExistence type="predicted"/>